<feature type="domain" description="Enoyl reductase (ER)" evidence="2">
    <location>
        <begin position="142"/>
        <end position="482"/>
    </location>
</feature>
<dbReference type="SUPFAM" id="SSF50129">
    <property type="entry name" value="GroES-like"/>
    <property type="match status" value="1"/>
</dbReference>
<dbReference type="InterPro" id="IPR036291">
    <property type="entry name" value="NAD(P)-bd_dom_sf"/>
</dbReference>
<reference evidence="3 4" key="1">
    <citation type="submission" date="2023-11" db="EMBL/GenBank/DDBJ databases">
        <authorList>
            <person name="Okamura Y."/>
        </authorList>
    </citation>
    <scope>NUCLEOTIDE SEQUENCE [LARGE SCALE GENOMIC DNA]</scope>
</reference>
<feature type="transmembrane region" description="Helical" evidence="1">
    <location>
        <begin position="104"/>
        <end position="126"/>
    </location>
</feature>
<dbReference type="InterPro" id="IPR050700">
    <property type="entry name" value="YIM1/Zinc_Alcohol_DH_Fams"/>
</dbReference>
<keyword evidence="1" id="KW-0812">Transmembrane</keyword>
<dbReference type="EMBL" id="CAVLEF010000004">
    <property type="protein sequence ID" value="CAK1543351.1"/>
    <property type="molecule type" value="Genomic_DNA"/>
</dbReference>
<evidence type="ECO:0000256" key="1">
    <source>
        <dbReference type="SAM" id="Phobius"/>
    </source>
</evidence>
<dbReference type="InterPro" id="IPR011032">
    <property type="entry name" value="GroES-like_sf"/>
</dbReference>
<dbReference type="SMART" id="SM00829">
    <property type="entry name" value="PKS_ER"/>
    <property type="match status" value="1"/>
</dbReference>
<evidence type="ECO:0000313" key="3">
    <source>
        <dbReference type="EMBL" id="CAK1543351.1"/>
    </source>
</evidence>
<dbReference type="InterPro" id="IPR020843">
    <property type="entry name" value="ER"/>
</dbReference>
<evidence type="ECO:0000313" key="4">
    <source>
        <dbReference type="Proteomes" id="UP001497472"/>
    </source>
</evidence>
<organism evidence="3 4">
    <name type="scientific">Leptosia nina</name>
    <dbReference type="NCBI Taxonomy" id="320188"/>
    <lineage>
        <taxon>Eukaryota</taxon>
        <taxon>Metazoa</taxon>
        <taxon>Ecdysozoa</taxon>
        <taxon>Arthropoda</taxon>
        <taxon>Hexapoda</taxon>
        <taxon>Insecta</taxon>
        <taxon>Pterygota</taxon>
        <taxon>Neoptera</taxon>
        <taxon>Endopterygota</taxon>
        <taxon>Lepidoptera</taxon>
        <taxon>Glossata</taxon>
        <taxon>Ditrysia</taxon>
        <taxon>Papilionoidea</taxon>
        <taxon>Pieridae</taxon>
        <taxon>Pierinae</taxon>
        <taxon>Leptosia</taxon>
    </lineage>
</organism>
<name>A0AAV1J4M2_9NEOP</name>
<keyword evidence="1" id="KW-1133">Transmembrane helix</keyword>
<dbReference type="Proteomes" id="UP001497472">
    <property type="component" value="Unassembled WGS sequence"/>
</dbReference>
<accession>A0AAV1J4M2</accession>
<dbReference type="PANTHER" id="PTHR11695">
    <property type="entry name" value="ALCOHOL DEHYDROGENASE RELATED"/>
    <property type="match status" value="1"/>
</dbReference>
<gene>
    <name evidence="3" type="ORF">LNINA_LOCUS3171</name>
</gene>
<keyword evidence="4" id="KW-1185">Reference proteome</keyword>
<dbReference type="AlphaFoldDB" id="A0AAV1J4M2"/>
<proteinExistence type="predicted"/>
<dbReference type="Gene3D" id="3.90.180.10">
    <property type="entry name" value="Medium-chain alcohol dehydrogenases, catalytic domain"/>
    <property type="match status" value="1"/>
</dbReference>
<dbReference type="GO" id="GO:0005739">
    <property type="term" value="C:mitochondrion"/>
    <property type="evidence" value="ECO:0007669"/>
    <property type="project" value="TreeGrafter"/>
</dbReference>
<evidence type="ECO:0000259" key="2">
    <source>
        <dbReference type="SMART" id="SM00829"/>
    </source>
</evidence>
<dbReference type="GO" id="GO:0016491">
    <property type="term" value="F:oxidoreductase activity"/>
    <property type="evidence" value="ECO:0007669"/>
    <property type="project" value="InterPro"/>
</dbReference>
<dbReference type="InterPro" id="IPR013154">
    <property type="entry name" value="ADH-like_N"/>
</dbReference>
<dbReference type="Gene3D" id="3.40.50.720">
    <property type="entry name" value="NAD(P)-binding Rossmann-like Domain"/>
    <property type="match status" value="1"/>
</dbReference>
<sequence length="485" mass="52260">MDGFKHRAGEKFDALHDAAVVAASNGKHKLEGVYQQTAEALSKLREIFNDIWQNELVLEGRARAVAWGKEAAKRIREGAPPISPTVLYQELVTLFKDRVWRRSMIIFACGVVLGGSTGLVIGLRAASRGPTGPHARALQTQADQSVILVEDAVSHGAGPGEVLVRVQAFSVSAADRSVLRGRAAALRSLITRSHVTVGRGFAGVVLDVGQGVTDFEMGDEVWGCISEWSGGAATELLAIRSSRISKRPRTLGADSAASLPWAGSLALIALDTLLYTPDTCKGKRVLIAGAGSGEGCALVQLLGCWGARTTAAAPRHSRNTLRNLGAQDFIDLEGQNDHVAPSWLVVEQHASRTGPWDACVACTGAPPNHPPYNTLLKATAPRSAVLELRPRALITDRLPTPLWVLYTASFYTFHMLRWISGSGWHTDWLESRHQLTEGLETLRHLVEGGQLSPVLDKVYFPQDFEAALAHACSEEAVGTTVIRFP</sequence>
<keyword evidence="1" id="KW-0472">Membrane</keyword>
<comment type="caution">
    <text evidence="3">The sequence shown here is derived from an EMBL/GenBank/DDBJ whole genome shotgun (WGS) entry which is preliminary data.</text>
</comment>
<dbReference type="PANTHER" id="PTHR11695:SF645">
    <property type="entry name" value="RETICULON-4-INTERACTING PROTEIN 1, MITOCHONDRIAL-LIKE PROTEIN"/>
    <property type="match status" value="1"/>
</dbReference>
<protein>
    <recommendedName>
        <fullName evidence="2">Enoyl reductase (ER) domain-containing protein</fullName>
    </recommendedName>
</protein>
<dbReference type="SUPFAM" id="SSF51735">
    <property type="entry name" value="NAD(P)-binding Rossmann-fold domains"/>
    <property type="match status" value="1"/>
</dbReference>
<dbReference type="Pfam" id="PF08240">
    <property type="entry name" value="ADH_N"/>
    <property type="match status" value="1"/>
</dbReference>